<keyword evidence="5" id="KW-1185">Reference proteome</keyword>
<evidence type="ECO:0000259" key="3">
    <source>
        <dbReference type="Pfam" id="PF03865"/>
    </source>
</evidence>
<protein>
    <recommendedName>
        <fullName evidence="3">Haemolysin activator HlyB C-terminal domain-containing protein</fullName>
    </recommendedName>
</protein>
<dbReference type="Gene3D" id="2.40.160.50">
    <property type="entry name" value="membrane protein fhac: a member of the omp85/tpsb transporter family"/>
    <property type="match status" value="1"/>
</dbReference>
<feature type="signal peptide" evidence="2">
    <location>
        <begin position="1"/>
        <end position="33"/>
    </location>
</feature>
<dbReference type="InterPro" id="IPR005565">
    <property type="entry name" value="Hemolysn_activator_HlyB_C"/>
</dbReference>
<feature type="compositionally biased region" description="Polar residues" evidence="1">
    <location>
        <begin position="51"/>
        <end position="63"/>
    </location>
</feature>
<dbReference type="InterPro" id="IPR051544">
    <property type="entry name" value="TPS_OM_transporter"/>
</dbReference>
<feature type="domain" description="Haemolysin activator HlyB C-terminal" evidence="3">
    <location>
        <begin position="240"/>
        <end position="561"/>
    </location>
</feature>
<name>A0ABP9KCQ3_9SPHN</name>
<organism evidence="4 5">
    <name type="scientific">Erythrobacter westpacificensis</name>
    <dbReference type="NCBI Taxonomy" id="1055231"/>
    <lineage>
        <taxon>Bacteria</taxon>
        <taxon>Pseudomonadati</taxon>
        <taxon>Pseudomonadota</taxon>
        <taxon>Alphaproteobacteria</taxon>
        <taxon>Sphingomonadales</taxon>
        <taxon>Erythrobacteraceae</taxon>
        <taxon>Erythrobacter/Porphyrobacter group</taxon>
        <taxon>Erythrobacter</taxon>
    </lineage>
</organism>
<keyword evidence="2" id="KW-0732">Signal</keyword>
<dbReference type="PANTHER" id="PTHR34597">
    <property type="entry name" value="SLR1661 PROTEIN"/>
    <property type="match status" value="1"/>
</dbReference>
<evidence type="ECO:0000313" key="5">
    <source>
        <dbReference type="Proteomes" id="UP001500518"/>
    </source>
</evidence>
<feature type="chain" id="PRO_5046966210" description="Haemolysin activator HlyB C-terminal domain-containing protein" evidence="2">
    <location>
        <begin position="34"/>
        <end position="606"/>
    </location>
</feature>
<reference evidence="5" key="1">
    <citation type="journal article" date="2019" name="Int. J. Syst. Evol. Microbiol.">
        <title>The Global Catalogue of Microorganisms (GCM) 10K type strain sequencing project: providing services to taxonomists for standard genome sequencing and annotation.</title>
        <authorList>
            <consortium name="The Broad Institute Genomics Platform"/>
            <consortium name="The Broad Institute Genome Sequencing Center for Infectious Disease"/>
            <person name="Wu L."/>
            <person name="Ma J."/>
        </authorList>
    </citation>
    <scope>NUCLEOTIDE SEQUENCE [LARGE SCALE GENOMIC DNA]</scope>
    <source>
        <strain evidence="5">JCM 18014</strain>
    </source>
</reference>
<dbReference type="Proteomes" id="UP001500518">
    <property type="component" value="Unassembled WGS sequence"/>
</dbReference>
<dbReference type="Pfam" id="PF03865">
    <property type="entry name" value="ShlB"/>
    <property type="match status" value="1"/>
</dbReference>
<sequence>MNIHLPARRGPDTRSAGRYAALLLAAGSLAALAAPALSQDVRPPTREELTGPQQRPEQRQDTTLTIDGQMERRACALDQPDYADLTLTLNSVTFVGTERAANVALSRASEGYLGRELPVRALCDIRDRAAALLADAGYLAAVEIPAQSLGDGNAEMRVVLGRLVAVRARGDTQGAEAVLSSYLQQLVGQPVFNVNEAERYLLLANDVPGMEVRLSLRAAEGGEPGDLVGEVAVLRDSFAIDANVQNWGSKALGRFAGLVRAEAYGLTGLGDRTAISFFSTLDLVEQQTLQIAHDMRLGGEGLTLGGSVTLGWTEPDALPGFEIESDTVLVNVEASYPFLRTQQASVWGAAGFDYIDQDVDFAGTGLARDRVRTAYLRSNFLLMDEDSIQRRGGYTPYEPRARVAGLVELRQGLDVLGAAQDCRPNLVACTLNGAVPPARIEQDPTPTFIRGELSAEYRPVPLLTLSFDLDAQYSASPLPAFEEFAGGQYSIGRGYDAGAVIGDSGVGARFELGYGSLAPKSLEDLAIQPFVFLDYARAWNEDPSLAADNSEELLSAGAGVHFVRGANLQGNFVVAVPLRTLDFQTERNDVRLLFSITARLHPWRSS</sequence>
<dbReference type="PANTHER" id="PTHR34597:SF6">
    <property type="entry name" value="BLR6126 PROTEIN"/>
    <property type="match status" value="1"/>
</dbReference>
<accession>A0ABP9KCQ3</accession>
<dbReference type="EMBL" id="BAABHV010000010">
    <property type="protein sequence ID" value="GAA5054539.1"/>
    <property type="molecule type" value="Genomic_DNA"/>
</dbReference>
<gene>
    <name evidence="4" type="ORF">GCM10023208_17480</name>
</gene>
<evidence type="ECO:0000256" key="2">
    <source>
        <dbReference type="SAM" id="SignalP"/>
    </source>
</evidence>
<comment type="caution">
    <text evidence="4">The sequence shown here is derived from an EMBL/GenBank/DDBJ whole genome shotgun (WGS) entry which is preliminary data.</text>
</comment>
<feature type="region of interest" description="Disordered" evidence="1">
    <location>
        <begin position="37"/>
        <end position="63"/>
    </location>
</feature>
<proteinExistence type="predicted"/>
<evidence type="ECO:0000256" key="1">
    <source>
        <dbReference type="SAM" id="MobiDB-lite"/>
    </source>
</evidence>
<evidence type="ECO:0000313" key="4">
    <source>
        <dbReference type="EMBL" id="GAA5054539.1"/>
    </source>
</evidence>
<dbReference type="Gene3D" id="3.10.20.310">
    <property type="entry name" value="membrane protein fhac"/>
    <property type="match status" value="1"/>
</dbReference>
<dbReference type="RefSeq" id="WP_346032731.1">
    <property type="nucleotide sequence ID" value="NZ_BAABHV010000010.1"/>
</dbReference>